<accession>A0A1Y1L4M2</accession>
<keyword evidence="7" id="KW-0805">Transcription regulation</keyword>
<evidence type="ECO:0000256" key="6">
    <source>
        <dbReference type="ARBA" id="ARBA00022833"/>
    </source>
</evidence>
<dbReference type="EMBL" id="GEZM01065188">
    <property type="protein sequence ID" value="JAV68534.1"/>
    <property type="molecule type" value="Transcribed_RNA"/>
</dbReference>
<dbReference type="InterPro" id="IPR013087">
    <property type="entry name" value="Znf_C2H2_type"/>
</dbReference>
<dbReference type="EMBL" id="VVIM01000004">
    <property type="protein sequence ID" value="KAB0800495.1"/>
    <property type="molecule type" value="Genomic_DNA"/>
</dbReference>
<keyword evidence="9" id="KW-0804">Transcription</keyword>
<evidence type="ECO:0000256" key="9">
    <source>
        <dbReference type="ARBA" id="ARBA00023163"/>
    </source>
</evidence>
<comment type="subcellular location">
    <subcellularLocation>
        <location evidence="1">Nucleus</location>
    </subcellularLocation>
</comment>
<organism evidence="13">
    <name type="scientific">Photinus pyralis</name>
    <name type="common">Common eastern firefly</name>
    <name type="synonym">Lampyris pyralis</name>
    <dbReference type="NCBI Taxonomy" id="7054"/>
    <lineage>
        <taxon>Eukaryota</taxon>
        <taxon>Metazoa</taxon>
        <taxon>Ecdysozoa</taxon>
        <taxon>Arthropoda</taxon>
        <taxon>Hexapoda</taxon>
        <taxon>Insecta</taxon>
        <taxon>Pterygota</taxon>
        <taxon>Neoptera</taxon>
        <taxon>Endopterygota</taxon>
        <taxon>Coleoptera</taxon>
        <taxon>Polyphaga</taxon>
        <taxon>Elateriformia</taxon>
        <taxon>Elateroidea</taxon>
        <taxon>Lampyridae</taxon>
        <taxon>Lampyrinae</taxon>
        <taxon>Photinus</taxon>
    </lineage>
</organism>
<evidence type="ECO:0000256" key="5">
    <source>
        <dbReference type="ARBA" id="ARBA00022771"/>
    </source>
</evidence>
<evidence type="ECO:0000256" key="7">
    <source>
        <dbReference type="ARBA" id="ARBA00023015"/>
    </source>
</evidence>
<keyword evidence="5 11" id="KW-0863">Zinc-finger</keyword>
<keyword evidence="6" id="KW-0862">Zinc</keyword>
<dbReference type="GO" id="GO:0008270">
    <property type="term" value="F:zinc ion binding"/>
    <property type="evidence" value="ECO:0007669"/>
    <property type="project" value="UniProtKB-KW"/>
</dbReference>
<dbReference type="OrthoDB" id="6077919at2759"/>
<keyword evidence="3" id="KW-0479">Metal-binding</keyword>
<gene>
    <name evidence="14" type="ORF">PPYR_06235</name>
</gene>
<evidence type="ECO:0000313" key="13">
    <source>
        <dbReference type="EMBL" id="JAV68534.1"/>
    </source>
</evidence>
<dbReference type="SMART" id="SM00355">
    <property type="entry name" value="ZnF_C2H2"/>
    <property type="match status" value="8"/>
</dbReference>
<reference evidence="13" key="1">
    <citation type="journal article" date="2016" name="Sci. Rep.">
        <title>Molecular characterization of firefly nuptial gifts: a multi-omics approach sheds light on postcopulatory sexual selection.</title>
        <authorList>
            <person name="Al-Wathiqui N."/>
            <person name="Fallon T.R."/>
            <person name="South A."/>
            <person name="Weng J.K."/>
            <person name="Lewis S.M."/>
        </authorList>
    </citation>
    <scope>NUCLEOTIDE SEQUENCE</scope>
</reference>
<evidence type="ECO:0000256" key="2">
    <source>
        <dbReference type="ARBA" id="ARBA00006991"/>
    </source>
</evidence>
<dbReference type="Pfam" id="PF00096">
    <property type="entry name" value="zf-C2H2"/>
    <property type="match status" value="6"/>
</dbReference>
<dbReference type="GO" id="GO:0030674">
    <property type="term" value="F:protein-macromolecule adaptor activity"/>
    <property type="evidence" value="ECO:0007669"/>
    <property type="project" value="UniProtKB-ARBA"/>
</dbReference>
<evidence type="ECO:0000256" key="1">
    <source>
        <dbReference type="ARBA" id="ARBA00004123"/>
    </source>
</evidence>
<feature type="domain" description="C2H2-type" evidence="12">
    <location>
        <begin position="277"/>
        <end position="305"/>
    </location>
</feature>
<dbReference type="FunFam" id="3.30.160.60:FF:001506">
    <property type="entry name" value="Zinc finger protein"/>
    <property type="match status" value="1"/>
</dbReference>
<evidence type="ECO:0000256" key="3">
    <source>
        <dbReference type="ARBA" id="ARBA00022723"/>
    </source>
</evidence>
<comment type="similarity">
    <text evidence="2">Belongs to the krueppel C2H2-type zinc-finger protein family.</text>
</comment>
<dbReference type="FunFam" id="3.30.160.60:FF:000688">
    <property type="entry name" value="zinc finger protein 197 isoform X1"/>
    <property type="match status" value="1"/>
</dbReference>
<dbReference type="Proteomes" id="UP000327044">
    <property type="component" value="Unassembled WGS sequence"/>
</dbReference>
<dbReference type="InterPro" id="IPR036236">
    <property type="entry name" value="Znf_C2H2_sf"/>
</dbReference>
<dbReference type="InParanoid" id="A0A1Y1L4M2"/>
<dbReference type="FunFam" id="3.30.160.60:FF:000534">
    <property type="entry name" value="zinc finger protein 674"/>
    <property type="match status" value="1"/>
</dbReference>
<keyword evidence="8" id="KW-0238">DNA-binding</keyword>
<keyword evidence="4" id="KW-0677">Repeat</keyword>
<dbReference type="SUPFAM" id="SSF57667">
    <property type="entry name" value="beta-beta-alpha zinc fingers"/>
    <property type="match status" value="4"/>
</dbReference>
<dbReference type="PANTHER" id="PTHR23234:SF10">
    <property type="entry name" value="RIKEN CDNA 6720489N17 GENE-RELATED"/>
    <property type="match status" value="1"/>
</dbReference>
<feature type="domain" description="C2H2-type" evidence="12">
    <location>
        <begin position="170"/>
        <end position="193"/>
    </location>
</feature>
<reference evidence="14" key="3">
    <citation type="submission" date="2019-08" db="EMBL/GenBank/DDBJ databases">
        <authorList>
            <consortium name="Photinus pyralis genome working group"/>
            <person name="Fallon T.R."/>
            <person name="Sander Lower S.E."/>
            <person name="Weng J.-K."/>
        </authorList>
    </citation>
    <scope>NUCLEOTIDE SEQUENCE</scope>
    <source>
        <strain evidence="14">1611_PpyrPB1</strain>
        <tissue evidence="14">Whole body</tissue>
    </source>
</reference>
<evidence type="ECO:0000313" key="15">
    <source>
        <dbReference type="Proteomes" id="UP000327044"/>
    </source>
</evidence>
<reference evidence="14 15" key="2">
    <citation type="journal article" date="2018" name="Elife">
        <title>Firefly genomes illuminate parallel origins of bioluminescence in beetles.</title>
        <authorList>
            <person name="Fallon T.R."/>
            <person name="Lower S.E."/>
            <person name="Chang C.H."/>
            <person name="Bessho-Uehara M."/>
            <person name="Martin G.J."/>
            <person name="Bewick A.J."/>
            <person name="Behringer M."/>
            <person name="Debat H.J."/>
            <person name="Wong I."/>
            <person name="Day J.C."/>
            <person name="Suvorov A."/>
            <person name="Silva C.J."/>
            <person name="Stanger-Hall K.F."/>
            <person name="Hall D.W."/>
            <person name="Schmitz R.J."/>
            <person name="Nelson D.R."/>
            <person name="Lewis S.M."/>
            <person name="Shigenobu S."/>
            <person name="Bybee S.M."/>
            <person name="Larracuente A.M."/>
            <person name="Oba Y."/>
            <person name="Weng J.K."/>
        </authorList>
    </citation>
    <scope>NUCLEOTIDE SEQUENCE [LARGE SCALE GENOMIC DNA]</scope>
    <source>
        <strain evidence="14">1611_PpyrPB1</strain>
        <tissue evidence="14">Whole body</tissue>
    </source>
</reference>
<keyword evidence="15" id="KW-1185">Reference proteome</keyword>
<dbReference type="Gene3D" id="3.30.160.60">
    <property type="entry name" value="Classic Zinc Finger"/>
    <property type="match status" value="7"/>
</dbReference>
<dbReference type="FunFam" id="3.30.160.60:FF:000303">
    <property type="entry name" value="Zinc finger protein 41"/>
    <property type="match status" value="1"/>
</dbReference>
<name>A0A1Y1L4M2_PHOPY</name>
<evidence type="ECO:0000256" key="4">
    <source>
        <dbReference type="ARBA" id="ARBA00022737"/>
    </source>
</evidence>
<dbReference type="AlphaFoldDB" id="A0A1Y1L4M2"/>
<dbReference type="GO" id="GO:1990837">
    <property type="term" value="F:sequence-specific double-stranded DNA binding"/>
    <property type="evidence" value="ECO:0007669"/>
    <property type="project" value="UniProtKB-ARBA"/>
</dbReference>
<feature type="domain" description="C2H2-type" evidence="12">
    <location>
        <begin position="221"/>
        <end position="248"/>
    </location>
</feature>
<feature type="domain" description="C2H2-type" evidence="12">
    <location>
        <begin position="334"/>
        <end position="361"/>
    </location>
</feature>
<dbReference type="InterPro" id="IPR050758">
    <property type="entry name" value="Znf_C2H2-type"/>
</dbReference>
<feature type="domain" description="C2H2-type" evidence="12">
    <location>
        <begin position="306"/>
        <end position="333"/>
    </location>
</feature>
<evidence type="ECO:0000256" key="10">
    <source>
        <dbReference type="ARBA" id="ARBA00023242"/>
    </source>
</evidence>
<evidence type="ECO:0000256" key="8">
    <source>
        <dbReference type="ARBA" id="ARBA00023125"/>
    </source>
</evidence>
<dbReference type="PROSITE" id="PS50157">
    <property type="entry name" value="ZINC_FINGER_C2H2_2"/>
    <property type="match status" value="7"/>
</dbReference>
<dbReference type="PANTHER" id="PTHR23234">
    <property type="entry name" value="ZNF44 PROTEIN"/>
    <property type="match status" value="1"/>
</dbReference>
<protein>
    <recommendedName>
        <fullName evidence="12">C2H2-type domain-containing protein</fullName>
    </recommendedName>
</protein>
<dbReference type="PROSITE" id="PS00028">
    <property type="entry name" value="ZINC_FINGER_C2H2_1"/>
    <property type="match status" value="7"/>
</dbReference>
<feature type="domain" description="C2H2-type" evidence="12">
    <location>
        <begin position="362"/>
        <end position="390"/>
    </location>
</feature>
<proteinExistence type="inferred from homology"/>
<keyword evidence="10" id="KW-0539">Nucleus</keyword>
<evidence type="ECO:0000259" key="12">
    <source>
        <dbReference type="PROSITE" id="PS50157"/>
    </source>
</evidence>
<evidence type="ECO:0000256" key="11">
    <source>
        <dbReference type="PROSITE-ProRule" id="PRU00042"/>
    </source>
</evidence>
<feature type="domain" description="C2H2-type" evidence="12">
    <location>
        <begin position="249"/>
        <end position="276"/>
    </location>
</feature>
<evidence type="ECO:0000313" key="14">
    <source>
        <dbReference type="EMBL" id="KAB0800495.1"/>
    </source>
</evidence>
<dbReference type="GO" id="GO:0005634">
    <property type="term" value="C:nucleus"/>
    <property type="evidence" value="ECO:0007669"/>
    <property type="project" value="UniProtKB-SubCell"/>
</dbReference>
<sequence>MNYREFPDFKEFCKGLPLLVLPSTLWNIHIDPQYHYAIIVQIEMRPLLKLSIERGVLLTMNVTQKTIEPTFFIENEVIDIPKLNNAITGISDLSHVVYAIHNMKVCPNAGQQNLKCKRYLDIDSYTHYCTSCNEDGLTPSFTLYSENAIAEQNISEILPTIQGFKKEQSYGCDKCTDIFTTESQLNEHLESHTPKIFVCKVCNKTSTKESLHLKHINEKQSLCNVCGKVFCQVSRMKEHLLTHSLERPFECSTCHKSFAKSYSLKLHQKTHSGVYSYICSACGKTYTTQSNLKTHIKSTHTKEKPHACTSCDMTFVHPRHLRIHMRKHTGEKPYTCAVCKKSFAKNIHLTVHLRTHTGEKPYECSDCGKGFTTTGNLNSHRRINHKNLDVMYE</sequence>